<accession>A0AAU9MQJ4</accession>
<dbReference type="AlphaFoldDB" id="A0AAU9MQJ4"/>
<evidence type="ECO:0000313" key="2">
    <source>
        <dbReference type="Proteomes" id="UP001157418"/>
    </source>
</evidence>
<gene>
    <name evidence="1" type="ORF">LVIROSA_LOCUS15564</name>
</gene>
<protein>
    <submittedName>
        <fullName evidence="1">Uncharacterized protein</fullName>
    </submittedName>
</protein>
<dbReference type="EMBL" id="CAKMRJ010002223">
    <property type="protein sequence ID" value="CAH1428645.1"/>
    <property type="molecule type" value="Genomic_DNA"/>
</dbReference>
<dbReference type="InterPro" id="IPR022251">
    <property type="entry name" value="DUF3774_wound-induced"/>
</dbReference>
<dbReference type="Pfam" id="PF12609">
    <property type="entry name" value="DUF3774"/>
    <property type="match status" value="1"/>
</dbReference>
<comment type="caution">
    <text evidence="1">The sequence shown here is derived from an EMBL/GenBank/DDBJ whole genome shotgun (WGS) entry which is preliminary data.</text>
</comment>
<name>A0AAU9MQJ4_9ASTR</name>
<organism evidence="1 2">
    <name type="scientific">Lactuca virosa</name>
    <dbReference type="NCBI Taxonomy" id="75947"/>
    <lineage>
        <taxon>Eukaryota</taxon>
        <taxon>Viridiplantae</taxon>
        <taxon>Streptophyta</taxon>
        <taxon>Embryophyta</taxon>
        <taxon>Tracheophyta</taxon>
        <taxon>Spermatophyta</taxon>
        <taxon>Magnoliopsida</taxon>
        <taxon>eudicotyledons</taxon>
        <taxon>Gunneridae</taxon>
        <taxon>Pentapetalae</taxon>
        <taxon>asterids</taxon>
        <taxon>campanulids</taxon>
        <taxon>Asterales</taxon>
        <taxon>Asteraceae</taxon>
        <taxon>Cichorioideae</taxon>
        <taxon>Cichorieae</taxon>
        <taxon>Lactucinae</taxon>
        <taxon>Lactuca</taxon>
    </lineage>
</organism>
<dbReference type="Proteomes" id="UP001157418">
    <property type="component" value="Unassembled WGS sequence"/>
</dbReference>
<sequence length="160" mass="17826">MLEGCCGVDRSFSTGGSGFRLVAVVFSWWQWFPTVGGGGYSYISSRVDGDKKVVGPVLLKDASLIRRSSDLQLEEEEDAGMCGGGNHDHGGCRYEAAFHAFQMQKQKLHTPSAMATTDVKRDGLRRYSSEMQPETKDRKRIRELEKAEKVLHLILWGPNS</sequence>
<proteinExistence type="predicted"/>
<reference evidence="1 2" key="1">
    <citation type="submission" date="2022-01" db="EMBL/GenBank/DDBJ databases">
        <authorList>
            <person name="Xiong W."/>
            <person name="Schranz E."/>
        </authorList>
    </citation>
    <scope>NUCLEOTIDE SEQUENCE [LARGE SCALE GENOMIC DNA]</scope>
</reference>
<evidence type="ECO:0000313" key="1">
    <source>
        <dbReference type="EMBL" id="CAH1428645.1"/>
    </source>
</evidence>
<keyword evidence="2" id="KW-1185">Reference proteome</keyword>